<evidence type="ECO:0000313" key="8">
    <source>
        <dbReference type="Proteomes" id="UP000000271"/>
    </source>
</evidence>
<evidence type="ECO:0000256" key="1">
    <source>
        <dbReference type="ARBA" id="ARBA00004514"/>
    </source>
</evidence>
<feature type="compositionally biased region" description="Basic and acidic residues" evidence="6">
    <location>
        <begin position="148"/>
        <end position="161"/>
    </location>
</feature>
<comment type="subcellular location">
    <subcellularLocation>
        <location evidence="1">Cytoplasm</location>
        <location evidence="1">Cytosol</location>
    </subcellularLocation>
</comment>
<keyword evidence="7" id="KW-0282">Flagellum</keyword>
<keyword evidence="7" id="KW-0969">Cilium</keyword>
<reference evidence="7" key="1">
    <citation type="submission" date="2009-10" db="EMBL/GenBank/DDBJ databases">
        <title>Complete sequence of Bacillus selenitireducens MLS10.</title>
        <authorList>
            <consortium name="US DOE Joint Genome Institute"/>
            <person name="Lucas S."/>
            <person name="Copeland A."/>
            <person name="Lapidus A."/>
            <person name="Glavina del Rio T."/>
            <person name="Dalin E."/>
            <person name="Tice H."/>
            <person name="Bruce D."/>
            <person name="Goodwin L."/>
            <person name="Pitluck S."/>
            <person name="Sims D."/>
            <person name="Brettin T."/>
            <person name="Detter J.C."/>
            <person name="Han C."/>
            <person name="Larimer F."/>
            <person name="Land M."/>
            <person name="Hauser L."/>
            <person name="Kyrpides N."/>
            <person name="Ovchinnikova G."/>
            <person name="Stolz J."/>
        </authorList>
    </citation>
    <scope>NUCLEOTIDE SEQUENCE [LARGE SCALE GENOMIC DNA]</scope>
    <source>
        <strain evidence="7">MLS10</strain>
    </source>
</reference>
<dbReference type="OrthoDB" id="1524959at2"/>
<protein>
    <submittedName>
        <fullName evidence="7">Flagellar protein FliS</fullName>
    </submittedName>
</protein>
<keyword evidence="8" id="KW-1185">Reference proteome</keyword>
<dbReference type="Gene3D" id="1.20.120.340">
    <property type="entry name" value="Flagellar protein FliS"/>
    <property type="match status" value="1"/>
</dbReference>
<gene>
    <name evidence="7" type="ordered locus">Bsel_1064</name>
</gene>
<feature type="compositionally biased region" description="Low complexity" evidence="6">
    <location>
        <begin position="182"/>
        <end position="202"/>
    </location>
</feature>
<dbReference type="KEGG" id="bse:Bsel_1064"/>
<evidence type="ECO:0000256" key="5">
    <source>
        <dbReference type="ARBA" id="ARBA00023186"/>
    </source>
</evidence>
<feature type="region of interest" description="Disordered" evidence="6">
    <location>
        <begin position="122"/>
        <end position="203"/>
    </location>
</feature>
<sequence>MATNNPYQQYKQNTVDTKSPGELTLMLYDGCLKFIRRAEEAIKNKNIEVKNENLLKAQNIIRELMLTLNTDVAVSQDMMSMYDYILNQLVEANMKNDLDALKEAAKYTEDFRDTWKEVIKIDRQERHSGEKSSEPVQSAKPSTPLKAVKKEVQAEEAESAKKTATADQLSATAAKPEPKIKPNPNNPYAKAKAAGYGAPNNPYTKAKALATASTGSVASYKG</sequence>
<dbReference type="Proteomes" id="UP000000271">
    <property type="component" value="Chromosome"/>
</dbReference>
<dbReference type="Pfam" id="PF02561">
    <property type="entry name" value="FliS"/>
    <property type="match status" value="1"/>
</dbReference>
<evidence type="ECO:0000256" key="2">
    <source>
        <dbReference type="ARBA" id="ARBA00008787"/>
    </source>
</evidence>
<dbReference type="PANTHER" id="PTHR34773">
    <property type="entry name" value="FLAGELLAR SECRETION CHAPERONE FLIS"/>
    <property type="match status" value="1"/>
</dbReference>
<dbReference type="HOGENOM" id="CLU_1243274_0_0_9"/>
<evidence type="ECO:0000256" key="3">
    <source>
        <dbReference type="ARBA" id="ARBA00022490"/>
    </source>
</evidence>
<evidence type="ECO:0000313" key="7">
    <source>
        <dbReference type="EMBL" id="ADH98583.1"/>
    </source>
</evidence>
<dbReference type="AlphaFoldDB" id="D6Y0X9"/>
<proteinExistence type="inferred from homology"/>
<organism evidence="7 8">
    <name type="scientific">Bacillus selenitireducens (strain ATCC 700615 / DSM 15326 / MLS10)</name>
    <dbReference type="NCBI Taxonomy" id="439292"/>
    <lineage>
        <taxon>Bacteria</taxon>
        <taxon>Bacillati</taxon>
        <taxon>Bacillota</taxon>
        <taxon>Bacilli</taxon>
        <taxon>Bacillales</taxon>
        <taxon>Bacillaceae</taxon>
        <taxon>Salisediminibacterium</taxon>
    </lineage>
</organism>
<dbReference type="SUPFAM" id="SSF101116">
    <property type="entry name" value="Flagellar export chaperone FliS"/>
    <property type="match status" value="1"/>
</dbReference>
<evidence type="ECO:0000256" key="4">
    <source>
        <dbReference type="ARBA" id="ARBA00022795"/>
    </source>
</evidence>
<dbReference type="GO" id="GO:0044780">
    <property type="term" value="P:bacterial-type flagellum assembly"/>
    <property type="evidence" value="ECO:0007669"/>
    <property type="project" value="InterPro"/>
</dbReference>
<keyword evidence="7" id="KW-0966">Cell projection</keyword>
<keyword evidence="5" id="KW-0143">Chaperone</keyword>
<feature type="compositionally biased region" description="Basic and acidic residues" evidence="6">
    <location>
        <begin position="122"/>
        <end position="133"/>
    </location>
</feature>
<name>D6Y0X9_BACIE</name>
<accession>D6Y0X9</accession>
<dbReference type="GO" id="GO:0071973">
    <property type="term" value="P:bacterial-type flagellum-dependent cell motility"/>
    <property type="evidence" value="ECO:0007669"/>
    <property type="project" value="TreeGrafter"/>
</dbReference>
<comment type="similarity">
    <text evidence="2">Belongs to the FliS family.</text>
</comment>
<evidence type="ECO:0000256" key="6">
    <source>
        <dbReference type="SAM" id="MobiDB-lite"/>
    </source>
</evidence>
<dbReference type="NCBIfam" id="TIGR00208">
    <property type="entry name" value="fliS"/>
    <property type="match status" value="1"/>
</dbReference>
<dbReference type="GO" id="GO:0005829">
    <property type="term" value="C:cytosol"/>
    <property type="evidence" value="ECO:0007669"/>
    <property type="project" value="UniProtKB-SubCell"/>
</dbReference>
<dbReference type="eggNOG" id="COG1516">
    <property type="taxonomic scope" value="Bacteria"/>
</dbReference>
<dbReference type="CDD" id="cd16098">
    <property type="entry name" value="FliS"/>
    <property type="match status" value="1"/>
</dbReference>
<dbReference type="InterPro" id="IPR003713">
    <property type="entry name" value="FliS"/>
</dbReference>
<dbReference type="InterPro" id="IPR036584">
    <property type="entry name" value="FliS_sf"/>
</dbReference>
<keyword evidence="3" id="KW-0963">Cytoplasm</keyword>
<keyword evidence="4" id="KW-1005">Bacterial flagellum biogenesis</keyword>
<dbReference type="EMBL" id="CP001791">
    <property type="protein sequence ID" value="ADH98583.1"/>
    <property type="molecule type" value="Genomic_DNA"/>
</dbReference>
<dbReference type="STRING" id="439292.Bsel_1064"/>
<dbReference type="PANTHER" id="PTHR34773:SF1">
    <property type="entry name" value="FLAGELLAR SECRETION CHAPERONE FLIS"/>
    <property type="match status" value="1"/>
</dbReference>